<dbReference type="PANTHER" id="PTHR22977:SF5">
    <property type="entry name" value="COX ASSEMBLY MITOCHONDRIAL PROTEIN HOMOLOG"/>
    <property type="match status" value="1"/>
</dbReference>
<comment type="function">
    <text evidence="3">Required for mitochondrial cytochrome c oxidase (COX) assembly and respiration.</text>
</comment>
<proteinExistence type="inferred from homology"/>
<name>A0A2C5Y200_9HYPO</name>
<evidence type="ECO:0000256" key="3">
    <source>
        <dbReference type="RuleBase" id="RU364104"/>
    </source>
</evidence>
<dbReference type="InterPro" id="IPR013892">
    <property type="entry name" value="Cyt_c_biogenesis_Cmc1-like"/>
</dbReference>
<dbReference type="Pfam" id="PF08583">
    <property type="entry name" value="Cmc1"/>
    <property type="match status" value="1"/>
</dbReference>
<sequence>MKPGGASLAPGPDETKSTSSTSHMSTEKRTEVPSPNPLPLSASQEAQVRDIFYARVRQRCAQEIKEFAACARDRTFTVSFACRRQHRAMNGCMAANATQAERDAAREEWFALRMERQREKEHKARVAAAQQDFVRDWWGLPENVRLSRQRELDRLRQRGEERVGGMPAKDRVVRG</sequence>
<keyword evidence="3" id="KW-0472">Membrane</keyword>
<keyword evidence="3" id="KW-0496">Mitochondrion</keyword>
<accession>A0A2C5Y200</accession>
<reference evidence="5 6" key="1">
    <citation type="submission" date="2017-06" db="EMBL/GenBank/DDBJ databases">
        <title>Ant-infecting Ophiocordyceps genomes reveal a high diversity of potential behavioral manipulation genes and a possible major role for enterotoxins.</title>
        <authorList>
            <person name="De Bekker C."/>
            <person name="Evans H.C."/>
            <person name="Brachmann A."/>
            <person name="Hughes D.P."/>
        </authorList>
    </citation>
    <scope>NUCLEOTIDE SEQUENCE [LARGE SCALE GENOMIC DNA]</scope>
    <source>
        <strain evidence="5 6">Map64</strain>
    </source>
</reference>
<dbReference type="OrthoDB" id="6224010at2759"/>
<dbReference type="PANTHER" id="PTHR22977">
    <property type="entry name" value="COX ASSEMBLY MITOCHONDRIAL PROTEIN"/>
    <property type="match status" value="1"/>
</dbReference>
<keyword evidence="2" id="KW-1015">Disulfide bond</keyword>
<dbReference type="PROSITE" id="PS51808">
    <property type="entry name" value="CHCH"/>
    <property type="match status" value="1"/>
</dbReference>
<evidence type="ECO:0000256" key="1">
    <source>
        <dbReference type="ARBA" id="ARBA00007347"/>
    </source>
</evidence>
<protein>
    <recommendedName>
        <fullName evidence="3">COX assembly mitochondrial protein</fullName>
    </recommendedName>
</protein>
<organism evidence="5 6">
    <name type="scientific">Ophiocordyceps australis</name>
    <dbReference type="NCBI Taxonomy" id="1399860"/>
    <lineage>
        <taxon>Eukaryota</taxon>
        <taxon>Fungi</taxon>
        <taxon>Dikarya</taxon>
        <taxon>Ascomycota</taxon>
        <taxon>Pezizomycotina</taxon>
        <taxon>Sordariomycetes</taxon>
        <taxon>Hypocreomycetidae</taxon>
        <taxon>Hypocreales</taxon>
        <taxon>Ophiocordycipitaceae</taxon>
        <taxon>Ophiocordyceps</taxon>
    </lineage>
</organism>
<keyword evidence="3" id="KW-0999">Mitochondrion inner membrane</keyword>
<evidence type="ECO:0000313" key="6">
    <source>
        <dbReference type="Proteomes" id="UP000226192"/>
    </source>
</evidence>
<dbReference type="EMBL" id="NJET01000103">
    <property type="protein sequence ID" value="PHH61440.1"/>
    <property type="molecule type" value="Genomic_DNA"/>
</dbReference>
<feature type="region of interest" description="Disordered" evidence="4">
    <location>
        <begin position="1"/>
        <end position="43"/>
    </location>
</feature>
<evidence type="ECO:0000256" key="2">
    <source>
        <dbReference type="ARBA" id="ARBA00023157"/>
    </source>
</evidence>
<comment type="caution">
    <text evidence="5">The sequence shown here is derived from an EMBL/GenBank/DDBJ whole genome shotgun (WGS) entry which is preliminary data.</text>
</comment>
<dbReference type="GO" id="GO:0005743">
    <property type="term" value="C:mitochondrial inner membrane"/>
    <property type="evidence" value="ECO:0007669"/>
    <property type="project" value="UniProtKB-SubCell"/>
</dbReference>
<dbReference type="AlphaFoldDB" id="A0A2C5Y200"/>
<evidence type="ECO:0000313" key="5">
    <source>
        <dbReference type="EMBL" id="PHH61440.1"/>
    </source>
</evidence>
<comment type="subcellular location">
    <subcellularLocation>
        <location evidence="3">Mitochondrion inner membrane</location>
    </subcellularLocation>
</comment>
<keyword evidence="3" id="KW-0143">Chaperone</keyword>
<dbReference type="STRING" id="1399860.A0A2C5Y200"/>
<dbReference type="Proteomes" id="UP000226192">
    <property type="component" value="Unassembled WGS sequence"/>
</dbReference>
<evidence type="ECO:0000256" key="4">
    <source>
        <dbReference type="SAM" id="MobiDB-lite"/>
    </source>
</evidence>
<comment type="similarity">
    <text evidence="1 3">Belongs to the CMC family.</text>
</comment>
<gene>
    <name evidence="5" type="ORF">CDD81_348</name>
</gene>
<keyword evidence="6" id="KW-1185">Reference proteome</keyword>